<dbReference type="SMART" id="SM00327">
    <property type="entry name" value="VWA"/>
    <property type="match status" value="1"/>
</dbReference>
<dbReference type="RefSeq" id="WP_012120205.1">
    <property type="nucleotide sequence ID" value="NC_009767.1"/>
</dbReference>
<dbReference type="Proteomes" id="UP000000263">
    <property type="component" value="Chromosome"/>
</dbReference>
<sequence length="826" mass="89233">MKRRLLHHRTEGQNIVLLAGILALLVGMAALAVDLGVTYAEQRNIVRGTNAASLAGMNRLISGGRDADVALAIYESLRSNGIQVTVPGESPQPGDRAFEALYLGSDGAPIPGACSRVGACGSQRPQGVKYIQIDLKGNVDTYFARLFGQSTLPVGATAYASVGACATGYYPIGVRTTVGGQPMFDEYGFANYDGFYEDETYAQLRYQRLYLRTENNPNGGFSLLRWRNDIPAGNANALAEMLTGDGTYSRGYAEAPWPEIASGTDGPTRPDSYPFEPNTINTADWVYGNVFGGNPFNANVINQLDTLKRNRTLMTLPMYRFDNGSLSNPTYYLERFGAFLLVDYGVDTDGRAPDGPWMELAYVREGGQCANLVTGAPPTNNFTVGGSVTYTPRYQTYPDLNRPVQFLLILDVSGSMSWTFDGRGVQNGQTVFCTNPSQGCVSVQTAWPNAQERRIYTAKQVLRSFVAQIDQDRQSGLRPYDTVRLVTFSGRLGSFVNSSGAVGDNNRALNDLTEVLPAGWTNDRATLEAAINSAGMVDGDPYMTAGATPSAVAFARASQVFANAPERAPNGMKYRRVVIFVTDGVANVLRNGMQNNYGEGCQLGAENVGCQMGDPLPDGSLRPLNAMVAEAQALKEAYIRPSDGSVYVVALSGTFEATGLNLVASQPDYVKRADRSEELQQIFDDIQVSAIQGDCTPSQGELRDSMAPSEVPTDLRPELTDRIVGQVTLTDANNNVREAWITADPITRKLSYAFTNVPPGQYTLRAWLGYRAPQDGISRDKYELLVRGPDVTTEITVQVSAGRSLGGVIGVPISLDLNDSVCPALS</sequence>
<dbReference type="eggNOG" id="COG4655">
    <property type="taxonomic scope" value="Bacteria"/>
</dbReference>
<evidence type="ECO:0000313" key="2">
    <source>
        <dbReference type="EMBL" id="ABU57778.1"/>
    </source>
</evidence>
<dbReference type="STRING" id="383372.Rcas_1686"/>
<accession>A7NJV8</accession>
<proteinExistence type="predicted"/>
<organism evidence="2 3">
    <name type="scientific">Roseiflexus castenholzii (strain DSM 13941 / HLO8)</name>
    <dbReference type="NCBI Taxonomy" id="383372"/>
    <lineage>
        <taxon>Bacteria</taxon>
        <taxon>Bacillati</taxon>
        <taxon>Chloroflexota</taxon>
        <taxon>Chloroflexia</taxon>
        <taxon>Chloroflexales</taxon>
        <taxon>Roseiflexineae</taxon>
        <taxon>Roseiflexaceae</taxon>
        <taxon>Roseiflexus</taxon>
    </lineage>
</organism>
<protein>
    <submittedName>
        <fullName evidence="2">von Willebrand factor type A</fullName>
    </submittedName>
</protein>
<feature type="domain" description="VWFA" evidence="1">
    <location>
        <begin position="405"/>
        <end position="686"/>
    </location>
</feature>
<evidence type="ECO:0000313" key="3">
    <source>
        <dbReference type="Proteomes" id="UP000000263"/>
    </source>
</evidence>
<dbReference type="AlphaFoldDB" id="A7NJV8"/>
<dbReference type="InterPro" id="IPR036465">
    <property type="entry name" value="vWFA_dom_sf"/>
</dbReference>
<dbReference type="KEGG" id="rca:Rcas_1686"/>
<keyword evidence="3" id="KW-1185">Reference proteome</keyword>
<reference evidence="2 3" key="1">
    <citation type="submission" date="2007-08" db="EMBL/GenBank/DDBJ databases">
        <title>Complete sequence of Roseiflexus castenholzii DSM 13941.</title>
        <authorList>
            <consortium name="US DOE Joint Genome Institute"/>
            <person name="Copeland A."/>
            <person name="Lucas S."/>
            <person name="Lapidus A."/>
            <person name="Barry K."/>
            <person name="Glavina del Rio T."/>
            <person name="Dalin E."/>
            <person name="Tice H."/>
            <person name="Pitluck S."/>
            <person name="Thompson L.S."/>
            <person name="Brettin T."/>
            <person name="Bruce D."/>
            <person name="Detter J.C."/>
            <person name="Han C."/>
            <person name="Tapia R."/>
            <person name="Schmutz J."/>
            <person name="Larimer F."/>
            <person name="Land M."/>
            <person name="Hauser L."/>
            <person name="Kyrpides N."/>
            <person name="Mikhailova N."/>
            <person name="Bryant D.A."/>
            <person name="Hanada S."/>
            <person name="Tsukatani Y."/>
            <person name="Richardson P."/>
        </authorList>
    </citation>
    <scope>NUCLEOTIDE SEQUENCE [LARGE SCALE GENOMIC DNA]</scope>
    <source>
        <strain evidence="3">DSM 13941 / HLO8</strain>
    </source>
</reference>
<dbReference type="PROSITE" id="PS50234">
    <property type="entry name" value="VWFA"/>
    <property type="match status" value="1"/>
</dbReference>
<evidence type="ECO:0000259" key="1">
    <source>
        <dbReference type="PROSITE" id="PS50234"/>
    </source>
</evidence>
<dbReference type="HOGENOM" id="CLU_342844_0_0_0"/>
<dbReference type="Gene3D" id="3.40.50.410">
    <property type="entry name" value="von Willebrand factor, type A domain"/>
    <property type="match status" value="1"/>
</dbReference>
<dbReference type="SUPFAM" id="SSF53300">
    <property type="entry name" value="vWA-like"/>
    <property type="match status" value="1"/>
</dbReference>
<dbReference type="EMBL" id="CP000804">
    <property type="protein sequence ID" value="ABU57778.1"/>
    <property type="molecule type" value="Genomic_DNA"/>
</dbReference>
<name>A7NJV8_ROSCS</name>
<dbReference type="InterPro" id="IPR002035">
    <property type="entry name" value="VWF_A"/>
</dbReference>
<gene>
    <name evidence="2" type="ordered locus">Rcas_1686</name>
</gene>
<dbReference type="CDD" id="cd00198">
    <property type="entry name" value="vWFA"/>
    <property type="match status" value="1"/>
</dbReference>
<dbReference type="OrthoDB" id="134781at2"/>